<gene>
    <name evidence="1" type="ordered locus">Desru_0457</name>
</gene>
<name>F6DRI9_DESRL</name>
<dbReference type="RefSeq" id="WP_013840518.1">
    <property type="nucleotide sequence ID" value="NC_015589.1"/>
</dbReference>
<dbReference type="STRING" id="696281.Desru_0457"/>
<sequence>MAHTNETVLAKIYQLYESVFRHDGFGELRVEVRLLKRGQKEIIIHCGKQYRYVVDYPSQSTDEMNSVCK</sequence>
<dbReference type="KEGG" id="dru:Desru_0457"/>
<dbReference type="eggNOG" id="ENOG50333XB">
    <property type="taxonomic scope" value="Bacteria"/>
</dbReference>
<reference evidence="2" key="1">
    <citation type="submission" date="2011-05" db="EMBL/GenBank/DDBJ databases">
        <title>Complete sequence of Desulfotomaculum ruminis DSM 2154.</title>
        <authorList>
            <person name="Lucas S."/>
            <person name="Copeland A."/>
            <person name="Lapidus A."/>
            <person name="Cheng J.-F."/>
            <person name="Goodwin L."/>
            <person name="Pitluck S."/>
            <person name="Lu M."/>
            <person name="Detter J.C."/>
            <person name="Han C."/>
            <person name="Tapia R."/>
            <person name="Land M."/>
            <person name="Hauser L."/>
            <person name="Kyrpides N."/>
            <person name="Ivanova N."/>
            <person name="Mikhailova N."/>
            <person name="Pagani I."/>
            <person name="Stams A.J.M."/>
            <person name="Plugge C.M."/>
            <person name="Muyzer G."/>
            <person name="Kuever J."/>
            <person name="Parshina S.N."/>
            <person name="Ivanova A.E."/>
            <person name="Nazina T.N."/>
            <person name="Brambilla E."/>
            <person name="Spring S."/>
            <person name="Klenk H.-P."/>
            <person name="Woyke T."/>
        </authorList>
    </citation>
    <scope>NUCLEOTIDE SEQUENCE [LARGE SCALE GENOMIC DNA]</scope>
    <source>
        <strain evidence="2">ATCC 23193 / DSM 2154 / NCIB 8452 / DL</strain>
    </source>
</reference>
<dbReference type="EMBL" id="CP002780">
    <property type="protein sequence ID" value="AEG58743.1"/>
    <property type="molecule type" value="Genomic_DNA"/>
</dbReference>
<dbReference type="AlphaFoldDB" id="F6DRI9"/>
<proteinExistence type="predicted"/>
<evidence type="ECO:0000313" key="2">
    <source>
        <dbReference type="Proteomes" id="UP000009234"/>
    </source>
</evidence>
<dbReference type="Proteomes" id="UP000009234">
    <property type="component" value="Chromosome"/>
</dbReference>
<reference evidence="1 2" key="2">
    <citation type="journal article" date="2012" name="Stand. Genomic Sci.">
        <title>Complete genome sequence of the sulfate-reducing firmicute Desulfotomaculum ruminis type strain (DL(T)).</title>
        <authorList>
            <person name="Spring S."/>
            <person name="Visser M."/>
            <person name="Lu M."/>
            <person name="Copeland A."/>
            <person name="Lapidus A."/>
            <person name="Lucas S."/>
            <person name="Cheng J.F."/>
            <person name="Han C."/>
            <person name="Tapia R."/>
            <person name="Goodwin L.A."/>
            <person name="Pitluck S."/>
            <person name="Ivanova N."/>
            <person name="Land M."/>
            <person name="Hauser L."/>
            <person name="Larimer F."/>
            <person name="Rohde M."/>
            <person name="Goker M."/>
            <person name="Detter J.C."/>
            <person name="Kyrpides N.C."/>
            <person name="Woyke T."/>
            <person name="Schaap P.J."/>
            <person name="Plugge C.M."/>
            <person name="Muyzer G."/>
            <person name="Kuever J."/>
            <person name="Pereira I.A."/>
            <person name="Parshina S.N."/>
            <person name="Bernier-Latmani R."/>
            <person name="Stams A.J."/>
            <person name="Klenk H.P."/>
        </authorList>
    </citation>
    <scope>NUCLEOTIDE SEQUENCE [LARGE SCALE GENOMIC DNA]</scope>
    <source>
        <strain evidence="2">ATCC 23193 / DSM 2154 / NCIB 8452 / DL</strain>
    </source>
</reference>
<protein>
    <submittedName>
        <fullName evidence="1">Uncharacterized protein</fullName>
    </submittedName>
</protein>
<keyword evidence="2" id="KW-1185">Reference proteome</keyword>
<organism evidence="1 2">
    <name type="scientific">Desulforamulus ruminis (strain ATCC 23193 / DSM 2154 / NCIMB 8452 / DL)</name>
    <name type="common">Desulfotomaculum ruminis</name>
    <dbReference type="NCBI Taxonomy" id="696281"/>
    <lineage>
        <taxon>Bacteria</taxon>
        <taxon>Bacillati</taxon>
        <taxon>Bacillota</taxon>
        <taxon>Clostridia</taxon>
        <taxon>Eubacteriales</taxon>
        <taxon>Peptococcaceae</taxon>
        <taxon>Desulforamulus</taxon>
    </lineage>
</organism>
<dbReference type="HOGENOM" id="CLU_194396_1_0_9"/>
<accession>F6DRI9</accession>
<evidence type="ECO:0000313" key="1">
    <source>
        <dbReference type="EMBL" id="AEG58743.1"/>
    </source>
</evidence>